<dbReference type="GO" id="GO:0006364">
    <property type="term" value="P:rRNA processing"/>
    <property type="evidence" value="ECO:0007669"/>
    <property type="project" value="UniProtKB-KW"/>
</dbReference>
<evidence type="ECO:0000256" key="4">
    <source>
        <dbReference type="ARBA" id="ARBA00023242"/>
    </source>
</evidence>
<evidence type="ECO:0000256" key="2">
    <source>
        <dbReference type="ARBA" id="ARBA00006674"/>
    </source>
</evidence>
<protein>
    <recommendedName>
        <fullName evidence="5">U3 small nucleolar RNA-associated protein 22</fullName>
    </recommendedName>
</protein>
<dbReference type="Pfam" id="PF17405">
    <property type="entry name" value="Nrap_D4"/>
    <property type="match status" value="1"/>
</dbReference>
<dbReference type="Pfam" id="PF17404">
    <property type="entry name" value="Nrap_D3"/>
    <property type="match status" value="1"/>
</dbReference>
<comment type="similarity">
    <text evidence="2 5">Belongs to the NRAP family.</text>
</comment>
<dbReference type="EMBL" id="ML978129">
    <property type="protein sequence ID" value="KAF2096399.1"/>
    <property type="molecule type" value="Genomic_DNA"/>
</dbReference>
<comment type="subcellular location">
    <subcellularLocation>
        <location evidence="1 5">Nucleus</location>
        <location evidence="1 5">Nucleolus</location>
    </subcellularLocation>
</comment>
<evidence type="ECO:0000313" key="13">
    <source>
        <dbReference type="EMBL" id="KAF2096399.1"/>
    </source>
</evidence>
<dbReference type="InterPro" id="IPR035370">
    <property type="entry name" value="Nrap_D5"/>
</dbReference>
<dbReference type="GO" id="GO:0032040">
    <property type="term" value="C:small-subunit processome"/>
    <property type="evidence" value="ECO:0007669"/>
    <property type="project" value="TreeGrafter"/>
</dbReference>
<dbReference type="InterPro" id="IPR035369">
    <property type="entry name" value="Nrap_D4"/>
</dbReference>
<keyword evidence="5" id="KW-0687">Ribonucleoprotein</keyword>
<evidence type="ECO:0000259" key="10">
    <source>
        <dbReference type="Pfam" id="PF17405"/>
    </source>
</evidence>
<evidence type="ECO:0000313" key="14">
    <source>
        <dbReference type="Proteomes" id="UP000799772"/>
    </source>
</evidence>
<keyword evidence="14" id="KW-1185">Reference proteome</keyword>
<evidence type="ECO:0000259" key="12">
    <source>
        <dbReference type="Pfam" id="PF17407"/>
    </source>
</evidence>
<evidence type="ECO:0000259" key="7">
    <source>
        <dbReference type="Pfam" id="PF03813"/>
    </source>
</evidence>
<accession>A0A9P4M829</accession>
<evidence type="ECO:0000259" key="8">
    <source>
        <dbReference type="Pfam" id="PF17403"/>
    </source>
</evidence>
<feature type="domain" description="Nrap protein" evidence="12">
    <location>
        <begin position="1005"/>
        <end position="1141"/>
    </location>
</feature>
<dbReference type="InterPro" id="IPR035371">
    <property type="entry name" value="Nrap_D6"/>
</dbReference>
<keyword evidence="4 5" id="KW-0539">Nucleus</keyword>
<evidence type="ECO:0000256" key="5">
    <source>
        <dbReference type="RuleBase" id="RU364032"/>
    </source>
</evidence>
<dbReference type="Pfam" id="PF17407">
    <property type="entry name" value="Nrap_D6"/>
    <property type="match status" value="1"/>
</dbReference>
<evidence type="ECO:0000256" key="1">
    <source>
        <dbReference type="ARBA" id="ARBA00004604"/>
    </source>
</evidence>
<dbReference type="Gene3D" id="1.10.1410.10">
    <property type="match status" value="1"/>
</dbReference>
<dbReference type="GO" id="GO:0003723">
    <property type="term" value="F:RNA binding"/>
    <property type="evidence" value="ECO:0007669"/>
    <property type="project" value="UniProtKB-KW"/>
</dbReference>
<dbReference type="GO" id="GO:0032545">
    <property type="term" value="C:CURI complex"/>
    <property type="evidence" value="ECO:0007669"/>
    <property type="project" value="TreeGrafter"/>
</dbReference>
<dbReference type="InterPro" id="IPR005554">
    <property type="entry name" value="NOL6/Upt22"/>
</dbReference>
<feature type="region of interest" description="Disordered" evidence="6">
    <location>
        <begin position="1"/>
        <end position="56"/>
    </location>
</feature>
<keyword evidence="5" id="KW-0690">Ribosome biogenesis</keyword>
<evidence type="ECO:0000259" key="9">
    <source>
        <dbReference type="Pfam" id="PF17404"/>
    </source>
</evidence>
<feature type="compositionally biased region" description="Basic and acidic residues" evidence="6">
    <location>
        <begin position="1"/>
        <end position="37"/>
    </location>
</feature>
<dbReference type="Pfam" id="PF17403">
    <property type="entry name" value="Nrap_D2"/>
    <property type="match status" value="1"/>
</dbReference>
<proteinExistence type="inferred from homology"/>
<dbReference type="OrthoDB" id="10251401at2759"/>
<dbReference type="AlphaFoldDB" id="A0A9P4M829"/>
<feature type="domain" description="Nrap protein" evidence="11">
    <location>
        <begin position="828"/>
        <end position="1001"/>
    </location>
</feature>
<evidence type="ECO:0000256" key="3">
    <source>
        <dbReference type="ARBA" id="ARBA00022884"/>
    </source>
</evidence>
<organism evidence="13 14">
    <name type="scientific">Rhizodiscina lignyota</name>
    <dbReference type="NCBI Taxonomy" id="1504668"/>
    <lineage>
        <taxon>Eukaryota</taxon>
        <taxon>Fungi</taxon>
        <taxon>Dikarya</taxon>
        <taxon>Ascomycota</taxon>
        <taxon>Pezizomycotina</taxon>
        <taxon>Dothideomycetes</taxon>
        <taxon>Pleosporomycetidae</taxon>
        <taxon>Aulographales</taxon>
        <taxon>Rhizodiscinaceae</taxon>
        <taxon>Rhizodiscina</taxon>
    </lineage>
</organism>
<gene>
    <name evidence="13" type="ORF">NA57DRAFT_42736</name>
</gene>
<dbReference type="Pfam" id="PF03813">
    <property type="entry name" value="Nrap"/>
    <property type="match status" value="1"/>
</dbReference>
<keyword evidence="5" id="KW-0698">rRNA processing</keyword>
<dbReference type="Gene3D" id="3.30.70.3030">
    <property type="match status" value="1"/>
</dbReference>
<dbReference type="InterPro" id="IPR035368">
    <property type="entry name" value="Nrap_D3"/>
</dbReference>
<feature type="domain" description="Nrap protein" evidence="8">
    <location>
        <begin position="321"/>
        <end position="462"/>
    </location>
</feature>
<dbReference type="GO" id="GO:0034456">
    <property type="term" value="C:UTP-C complex"/>
    <property type="evidence" value="ECO:0007669"/>
    <property type="project" value="TreeGrafter"/>
</dbReference>
<dbReference type="GO" id="GO:0006409">
    <property type="term" value="P:tRNA export from nucleus"/>
    <property type="evidence" value="ECO:0007669"/>
    <property type="project" value="TreeGrafter"/>
</dbReference>
<reference evidence="13" key="1">
    <citation type="journal article" date="2020" name="Stud. Mycol.">
        <title>101 Dothideomycetes genomes: a test case for predicting lifestyles and emergence of pathogens.</title>
        <authorList>
            <person name="Haridas S."/>
            <person name="Albert R."/>
            <person name="Binder M."/>
            <person name="Bloem J."/>
            <person name="Labutti K."/>
            <person name="Salamov A."/>
            <person name="Andreopoulos B."/>
            <person name="Baker S."/>
            <person name="Barry K."/>
            <person name="Bills G."/>
            <person name="Bluhm B."/>
            <person name="Cannon C."/>
            <person name="Castanera R."/>
            <person name="Culley D."/>
            <person name="Daum C."/>
            <person name="Ezra D."/>
            <person name="Gonzalez J."/>
            <person name="Henrissat B."/>
            <person name="Kuo A."/>
            <person name="Liang C."/>
            <person name="Lipzen A."/>
            <person name="Lutzoni F."/>
            <person name="Magnuson J."/>
            <person name="Mondo S."/>
            <person name="Nolan M."/>
            <person name="Ohm R."/>
            <person name="Pangilinan J."/>
            <person name="Park H.-J."/>
            <person name="Ramirez L."/>
            <person name="Alfaro M."/>
            <person name="Sun H."/>
            <person name="Tritt A."/>
            <person name="Yoshinaga Y."/>
            <person name="Zwiers L.-H."/>
            <person name="Turgeon B."/>
            <person name="Goodwin S."/>
            <person name="Spatafora J."/>
            <person name="Crous P."/>
            <person name="Grigoriev I."/>
        </authorList>
    </citation>
    <scope>NUCLEOTIDE SEQUENCE</scope>
    <source>
        <strain evidence="13">CBS 133067</strain>
    </source>
</reference>
<dbReference type="Proteomes" id="UP000799772">
    <property type="component" value="Unassembled WGS sequence"/>
</dbReference>
<feature type="domain" description="Nrap protein" evidence="10">
    <location>
        <begin position="635"/>
        <end position="826"/>
    </location>
</feature>
<dbReference type="Pfam" id="PF17406">
    <property type="entry name" value="Nrap_D5"/>
    <property type="match status" value="1"/>
</dbReference>
<keyword evidence="3 5" id="KW-0694">RNA-binding</keyword>
<comment type="caution">
    <text evidence="13">The sequence shown here is derived from an EMBL/GenBank/DDBJ whole genome shotgun (WGS) entry which is preliminary data.</text>
</comment>
<dbReference type="InterPro" id="IPR035367">
    <property type="entry name" value="Nrap_D2"/>
</dbReference>
<evidence type="ECO:0000259" key="11">
    <source>
        <dbReference type="Pfam" id="PF17406"/>
    </source>
</evidence>
<evidence type="ECO:0000256" key="6">
    <source>
        <dbReference type="SAM" id="MobiDB-lite"/>
    </source>
</evidence>
<dbReference type="InterPro" id="IPR035082">
    <property type="entry name" value="Nrap_D1"/>
</dbReference>
<name>A0A9P4M829_9PEZI</name>
<feature type="domain" description="Nrap protein" evidence="7">
    <location>
        <begin position="175"/>
        <end position="316"/>
    </location>
</feature>
<dbReference type="PANTHER" id="PTHR17972">
    <property type="entry name" value="NUCLEOLAR RNA-ASSOCIATED PROTEIN"/>
    <property type="match status" value="1"/>
</dbReference>
<dbReference type="PANTHER" id="PTHR17972:SF0">
    <property type="entry name" value="NUCLEOLAR PROTEIN 6"/>
    <property type="match status" value="1"/>
</dbReference>
<feature type="domain" description="Nrap protein" evidence="9">
    <location>
        <begin position="468"/>
        <end position="613"/>
    </location>
</feature>
<sequence length="1149" mass="129004">MSAHSEAKHETSHNGADEKLSYKKGREARRSTNEEVPSRSAAKRLPSAGPVNRHRQTRDVVAYSGNLYHSNTFNIQLHGLLERARPKPTQFQDSIDTTLRTLKSIIERIPNREPLPIAEAERVLMKKNKVVVPFPSPRPSRDSNYKLQYEKPTRINAIGSYALKQTIRAKEGIIVDLAVTMPASMFQEKDFLDYRYFYRRAYYIACIAAGIKDSKEKYMLSFELLHGNYLLPVLSVAPLGDEIDSPYSSFRIQIIPTIADGVFPLERILPSKGCIRPKSASEGHEQQESTPTPFYNASLRQDSLVTSYLKLAHDAATLSESFRDACVLGRTWLRQHGFGSHIQAGGFGNFEWEAMMATLLQGGRTGSGFLSPGYSSYQLFKGMLQFIASKDLIKTPFFSETSDIALPQDNRMPFFFDASRGHNLLYKMTVWSYRLLRHEAQMATAMLADTLFDQFDAAFMTKANETMHRYDATCRLNFSNLQGLGSIGDMHASEACNKLYDMLLKGLTDRVRVINIDTPRATSWALGSSSAESDGMIVVGFIVDPAEAAREMDYGPSQENKKDAKAFRQFWGEKAELRKFSDNRIIESVRWDTANTERPIFEQIISYLLARHFGKSIGENVIFKIDPLSQKILKPSEALASKAQKFRSLLTSFSTLESNIRELEGLPLQVRHIFPADPLLRYASLDIPGISTQILTAPADVVLQFEGSGRWPDDLGAIQRTKIAFLLKLGDLLTSAYPNVIARVGLEKESQPISNLAFLDVTYTSTGFTFRIRIYNDREATLLERELKLPGISPLDKESNANALAIYKRNFLRRPAHTQALQTLCTRHPSLSPAIRLAKAWFASHMLLDDNYISHELVELLVVRTFTDPWPWGVPSSASTAFARTLHWIANWDWKTEPLIVNFSVGIESSAAVADGGISMGMKASDIVAIRTRFEAWRKIDPALNRVVLFAASSVDGEGTTWTDHARPAKVVAGRMTALARAASKLIVEKGFEIEPNLLFEPELMEFDFILRLDPKVAKKRSKRSDANGKSQFKNLEMQGFSHGELEKLGFDPVSLLLEELRDQYGELVLFFYDQAKEDVIAGLWNPSMEVRKWKIALGMSSMPPASAVNGQSEGSETVRINKKAILHDIVGRLGGDMIRKLEVNKQTI</sequence>